<dbReference type="SUPFAM" id="SSF48371">
    <property type="entry name" value="ARM repeat"/>
    <property type="match status" value="1"/>
</dbReference>
<keyword evidence="3" id="KW-0132">Cell division</keyword>
<evidence type="ECO:0000256" key="1">
    <source>
        <dbReference type="ARBA" id="ARBA00004186"/>
    </source>
</evidence>
<dbReference type="SMART" id="SM01349">
    <property type="entry name" value="TOG"/>
    <property type="match status" value="2"/>
</dbReference>
<dbReference type="InterPro" id="IPR011989">
    <property type="entry name" value="ARM-like"/>
</dbReference>
<reference evidence="7" key="1">
    <citation type="submission" date="2021-06" db="EMBL/GenBank/DDBJ databases">
        <authorList>
            <person name="Kallberg Y."/>
            <person name="Tangrot J."/>
            <person name="Rosling A."/>
        </authorList>
    </citation>
    <scope>NUCLEOTIDE SEQUENCE</scope>
    <source>
        <strain evidence="7">MT106</strain>
    </source>
</reference>
<comment type="subcellular location">
    <subcellularLocation>
        <location evidence="1">Cytoplasm</location>
        <location evidence="1">Cytoskeleton</location>
        <location evidence="1">Spindle</location>
    </subcellularLocation>
</comment>
<dbReference type="GO" id="GO:0005815">
    <property type="term" value="C:microtubule organizing center"/>
    <property type="evidence" value="ECO:0007669"/>
    <property type="project" value="TreeGrafter"/>
</dbReference>
<dbReference type="EMBL" id="CAJVPL010002973">
    <property type="protein sequence ID" value="CAG8623617.1"/>
    <property type="molecule type" value="Genomic_DNA"/>
</dbReference>
<accession>A0A9N9D5Y3</accession>
<dbReference type="InterPro" id="IPR024395">
    <property type="entry name" value="CLASP_N_dom"/>
</dbReference>
<dbReference type="PANTHER" id="PTHR21567">
    <property type="entry name" value="CLASP"/>
    <property type="match status" value="1"/>
</dbReference>
<organism evidence="7 8">
    <name type="scientific">Ambispora gerdemannii</name>
    <dbReference type="NCBI Taxonomy" id="144530"/>
    <lineage>
        <taxon>Eukaryota</taxon>
        <taxon>Fungi</taxon>
        <taxon>Fungi incertae sedis</taxon>
        <taxon>Mucoromycota</taxon>
        <taxon>Glomeromycotina</taxon>
        <taxon>Glomeromycetes</taxon>
        <taxon>Archaeosporales</taxon>
        <taxon>Ambisporaceae</taxon>
        <taxon>Ambispora</taxon>
    </lineage>
</organism>
<dbReference type="GO" id="GO:0005881">
    <property type="term" value="C:cytoplasmic microtubule"/>
    <property type="evidence" value="ECO:0007669"/>
    <property type="project" value="TreeGrafter"/>
</dbReference>
<dbReference type="GO" id="GO:0090307">
    <property type="term" value="P:mitotic spindle assembly"/>
    <property type="evidence" value="ECO:0007669"/>
    <property type="project" value="TreeGrafter"/>
</dbReference>
<dbReference type="GO" id="GO:1990023">
    <property type="term" value="C:mitotic spindle midzone"/>
    <property type="evidence" value="ECO:0007669"/>
    <property type="project" value="TreeGrafter"/>
</dbReference>
<comment type="similarity">
    <text evidence="2">Belongs to the CLASP family.</text>
</comment>
<dbReference type="InterPro" id="IPR034085">
    <property type="entry name" value="TOG"/>
</dbReference>
<evidence type="ECO:0000313" key="7">
    <source>
        <dbReference type="EMBL" id="CAG8623617.1"/>
    </source>
</evidence>
<dbReference type="GO" id="GO:0008017">
    <property type="term" value="F:microtubule binding"/>
    <property type="evidence" value="ECO:0007669"/>
    <property type="project" value="TreeGrafter"/>
</dbReference>
<proteinExistence type="inferred from homology"/>
<dbReference type="Pfam" id="PF12348">
    <property type="entry name" value="CLASP_N"/>
    <property type="match status" value="2"/>
</dbReference>
<dbReference type="GO" id="GO:0051301">
    <property type="term" value="P:cell division"/>
    <property type="evidence" value="ECO:0007669"/>
    <property type="project" value="UniProtKB-KW"/>
</dbReference>
<keyword evidence="5" id="KW-0131">Cell cycle</keyword>
<evidence type="ECO:0000256" key="5">
    <source>
        <dbReference type="ARBA" id="ARBA00022776"/>
    </source>
</evidence>
<evidence type="ECO:0000256" key="4">
    <source>
        <dbReference type="ARBA" id="ARBA00022701"/>
    </source>
</evidence>
<gene>
    <name evidence="7" type="ORF">AGERDE_LOCUS10178</name>
</gene>
<dbReference type="PANTHER" id="PTHR21567:SF9">
    <property type="entry name" value="CLIP-ASSOCIATING PROTEIN"/>
    <property type="match status" value="1"/>
</dbReference>
<keyword evidence="4" id="KW-0493">Microtubule</keyword>
<name>A0A9N9D5Y3_9GLOM</name>
<protein>
    <submittedName>
        <fullName evidence="7">12693_t:CDS:1</fullName>
    </submittedName>
</protein>
<dbReference type="OrthoDB" id="46159at2759"/>
<feature type="domain" description="TOG" evidence="6">
    <location>
        <begin position="3"/>
        <end position="240"/>
    </location>
</feature>
<sequence length="486" mass="54398">MSDAVEKVLAALKANNLEKKVEAISLLEDELLDGIYIEPQDLIQLITALREALKASQQALSYRALTCLSPLTSNVSETNQTHLNKIISQLTPIVIDKLGDNKDKTRDAALKVLIDMWSSGVDVHTSSNNPTILTKLTNMIKELAFGHKSWRVREQILQWIVACTKMMPDFSLRIWLSYIIKLLEDSNEQVREASKETIVSLFSSASQHAKSDLKRELKNKSIRAATIDYIFSKVPINLSDVPDDRSTISYDSTTDAHTDESDVDPVYIDSARDLEREFQTMTNIFQGKETEQNWGDREKHANRLRSLLRGGAYSKFPDQFMVSLRVIMDGIMSSLRSLRTTLTLATCVLVKDLAGYLGPAIDPFADNLLAHLIKQSGVVKKLVAQAGMNAAEALLANASYHLRLVNQLWGAMQDKSVQLRAYTIGFIKVVVNTHTARRDAIQRNGGAQLLQNCLKKGLTDANPKVREGSRAVFWEFYEVWSELGDA</sequence>
<evidence type="ECO:0000313" key="8">
    <source>
        <dbReference type="Proteomes" id="UP000789831"/>
    </source>
</evidence>
<keyword evidence="8" id="KW-1185">Reference proteome</keyword>
<evidence type="ECO:0000256" key="2">
    <source>
        <dbReference type="ARBA" id="ARBA00009549"/>
    </source>
</evidence>
<keyword evidence="5" id="KW-0498">Mitosis</keyword>
<dbReference type="AlphaFoldDB" id="A0A9N9D5Y3"/>
<dbReference type="InterPro" id="IPR016024">
    <property type="entry name" value="ARM-type_fold"/>
</dbReference>
<comment type="caution">
    <text evidence="7">The sequence shown here is derived from an EMBL/GenBank/DDBJ whole genome shotgun (WGS) entry which is preliminary data.</text>
</comment>
<dbReference type="GO" id="GO:0005876">
    <property type="term" value="C:spindle microtubule"/>
    <property type="evidence" value="ECO:0007669"/>
    <property type="project" value="TreeGrafter"/>
</dbReference>
<feature type="domain" description="TOG" evidence="6">
    <location>
        <begin position="269"/>
        <end position="486"/>
    </location>
</feature>
<evidence type="ECO:0000256" key="3">
    <source>
        <dbReference type="ARBA" id="ARBA00022618"/>
    </source>
</evidence>
<dbReference type="Gene3D" id="1.25.10.10">
    <property type="entry name" value="Leucine-rich Repeat Variant"/>
    <property type="match status" value="2"/>
</dbReference>
<evidence type="ECO:0000259" key="6">
    <source>
        <dbReference type="SMART" id="SM01349"/>
    </source>
</evidence>
<dbReference type="Proteomes" id="UP000789831">
    <property type="component" value="Unassembled WGS sequence"/>
</dbReference>